<accession>A0A6J7ULL4</accession>
<evidence type="ECO:0000313" key="11">
    <source>
        <dbReference type="EMBL" id="CAB5006707.1"/>
    </source>
</evidence>
<keyword evidence="6" id="KW-0235">DNA replication</keyword>
<dbReference type="EMBL" id="CAFBPN010000001">
    <property type="protein sequence ID" value="CAB5006707.1"/>
    <property type="molecule type" value="Genomic_DNA"/>
</dbReference>
<protein>
    <recommendedName>
        <fullName evidence="3">DNA polymerase III subunit alpha</fullName>
        <ecNumber evidence="2">2.7.7.7</ecNumber>
    </recommendedName>
</protein>
<dbReference type="PANTHER" id="PTHR32294">
    <property type="entry name" value="DNA POLYMERASE III SUBUNIT ALPHA"/>
    <property type="match status" value="1"/>
</dbReference>
<dbReference type="Gene3D" id="1.10.10.1600">
    <property type="entry name" value="Bacterial DNA polymerase III alpha subunit, thumb domain"/>
    <property type="match status" value="1"/>
</dbReference>
<dbReference type="CDD" id="cd04485">
    <property type="entry name" value="DnaE_OBF"/>
    <property type="match status" value="1"/>
</dbReference>
<dbReference type="InterPro" id="IPR011708">
    <property type="entry name" value="DNA_pol3_alpha_NTPase_dom"/>
</dbReference>
<gene>
    <name evidence="11" type="ORF">UFOPK4098_00060</name>
    <name evidence="12" type="ORF">UFOPK4347_01288</name>
</gene>
<dbReference type="InterPro" id="IPR004805">
    <property type="entry name" value="DnaE2/DnaE/PolC"/>
</dbReference>
<evidence type="ECO:0000313" key="12">
    <source>
        <dbReference type="EMBL" id="CAB5066819.1"/>
    </source>
</evidence>
<dbReference type="NCBIfam" id="NF004226">
    <property type="entry name" value="PRK05673.1"/>
    <property type="match status" value="1"/>
</dbReference>
<evidence type="ECO:0000256" key="4">
    <source>
        <dbReference type="ARBA" id="ARBA00022679"/>
    </source>
</evidence>
<sequence>MLDGASRLDELVAAAVADGQPALGITDHGNMYGVLDFYRECKSQGIKPIIGTEAYMAHESRHERPARRGRIDDTGGDTESGSKLYYHLTLLAENTTGYRNLIQLSSLAFLEGYYYKPRLDWELLEKYSEGLIASTGCLGGHVLQSLLHGDDKGALEKASRLQDIFGRDNLFVELQDHGIPAQLETNPKLIEIAKKINAPLIATNDSHYTQRHDHTAHDALLCVQTGALLSDPNRFKFEGEEHYLKSAAEMRWLFRDFPEACNSTLWIAERANVNIDFEQVHLPDFPVPEGFANDEEYLKHLTNEGAKFRWGEKVPKEVVERLAFEIKVIIDMGFASYFLIVWDLIKHARDNNIRVGPGRGSAAGCAVAYALRITDLDPIKYDLLFERFLNPSRVSMPDIDMDFDSRYREEMIRYATEKYGRDHVAQIITFGTIKARNAVRDAARVLGYPYGLGDKIAKSLPPLVMGRDTPLKYCFEDVPKHHDGFRAASELRELVNSDPDVKRVVEVAMGLEGLKRSDGIHAAAVVITREALTEYLPIQRKPDPGQSAELSPVVTQYEMHGVEALGLLKMDFLGLRNLDVITDTMAMVRVNYDPNFDIDTVSLTDPQTFDLLARGDTIGVFQLESPPMRALLKSLAPNAFEDVAAVVALYRPGPMGVNMHYDYADYKNERKVPVYFHPDAQELLSDTYGLMVYQESMMRVAQKFAGYSLAEADNLRKACGKKLPELMAKERDGFELGCEKSGYGKVLGKQLFDVIEKFADYAFNKSHAYGYALVAYQTAYLKAHYPVEYAACLLSSVKGNFDKGAIYLSDARASGIAVRTPDINLSRSDFISLMPQGEKAVSFGLSAIRNVGEGLVEQMLVERDANGPYATFHDFADRAPEAVLNKRTVESLIKAGAFDTLGHPRRGLLMSFERILDSSITRRRERDRGIMSLFGDEMASDNGFTDRIEIPALEFDKTDQLRNEKDMLGLYVSDHPLMGIEHALRRRIDCGIGEAREREDGAFVITGGVITGLAKKYTKKGDQMAVFVLEDLDSSIEATVFPKTLTDFSHLLTDDAIVAIRGRIDRRDDARVGIMVTKVEVLEHLGQAARAVTLKLPAAAINEAAIAKLKGILVEFPGEVPVFVDMGSDVTVQLGEGFNVNIDKAMGDLVVAFGDGVVVA</sequence>
<dbReference type="GO" id="GO:0003887">
    <property type="term" value="F:DNA-directed DNA polymerase activity"/>
    <property type="evidence" value="ECO:0007669"/>
    <property type="project" value="UniProtKB-KW"/>
</dbReference>
<dbReference type="InterPro" id="IPR016195">
    <property type="entry name" value="Pol/histidinol_Pase-like"/>
</dbReference>
<dbReference type="Pfam" id="PF14579">
    <property type="entry name" value="HHH_6"/>
    <property type="match status" value="1"/>
</dbReference>
<dbReference type="CDD" id="cd12113">
    <property type="entry name" value="PHP_PolIIIA_DnaE3"/>
    <property type="match status" value="1"/>
</dbReference>
<dbReference type="InterPro" id="IPR029460">
    <property type="entry name" value="DNAPol_HHH"/>
</dbReference>
<dbReference type="InterPro" id="IPR004013">
    <property type="entry name" value="PHP_dom"/>
</dbReference>
<keyword evidence="7" id="KW-0239">DNA-directed DNA polymerase</keyword>
<evidence type="ECO:0000256" key="8">
    <source>
        <dbReference type="ARBA" id="ARBA00049244"/>
    </source>
</evidence>
<organism evidence="12">
    <name type="scientific">freshwater metagenome</name>
    <dbReference type="NCBI Taxonomy" id="449393"/>
    <lineage>
        <taxon>unclassified sequences</taxon>
        <taxon>metagenomes</taxon>
        <taxon>ecological metagenomes</taxon>
    </lineage>
</organism>
<evidence type="ECO:0000256" key="7">
    <source>
        <dbReference type="ARBA" id="ARBA00022932"/>
    </source>
</evidence>
<dbReference type="Pfam" id="PF07733">
    <property type="entry name" value="DNA_pol3_alpha"/>
    <property type="match status" value="1"/>
</dbReference>
<dbReference type="Pfam" id="PF02811">
    <property type="entry name" value="PHP"/>
    <property type="match status" value="1"/>
</dbReference>
<dbReference type="Pfam" id="PF17657">
    <property type="entry name" value="DNA_pol3_finger"/>
    <property type="match status" value="1"/>
</dbReference>
<comment type="catalytic activity">
    <reaction evidence="8">
        <text>DNA(n) + a 2'-deoxyribonucleoside 5'-triphosphate = DNA(n+1) + diphosphate</text>
        <dbReference type="Rhea" id="RHEA:22508"/>
        <dbReference type="Rhea" id="RHEA-COMP:17339"/>
        <dbReference type="Rhea" id="RHEA-COMP:17340"/>
        <dbReference type="ChEBI" id="CHEBI:33019"/>
        <dbReference type="ChEBI" id="CHEBI:61560"/>
        <dbReference type="ChEBI" id="CHEBI:173112"/>
        <dbReference type="EC" id="2.7.7.7"/>
    </reaction>
</comment>
<evidence type="ECO:0000259" key="10">
    <source>
        <dbReference type="SMART" id="SM00481"/>
    </source>
</evidence>
<dbReference type="GO" id="GO:0003676">
    <property type="term" value="F:nucleic acid binding"/>
    <property type="evidence" value="ECO:0007669"/>
    <property type="project" value="InterPro"/>
</dbReference>
<dbReference type="GO" id="GO:0008408">
    <property type="term" value="F:3'-5' exonuclease activity"/>
    <property type="evidence" value="ECO:0007669"/>
    <property type="project" value="InterPro"/>
</dbReference>
<dbReference type="EC" id="2.7.7.7" evidence="2"/>
<dbReference type="SUPFAM" id="SSF89550">
    <property type="entry name" value="PHP domain-like"/>
    <property type="match status" value="1"/>
</dbReference>
<evidence type="ECO:0000256" key="1">
    <source>
        <dbReference type="ARBA" id="ARBA00004496"/>
    </source>
</evidence>
<evidence type="ECO:0000256" key="2">
    <source>
        <dbReference type="ARBA" id="ARBA00012417"/>
    </source>
</evidence>
<dbReference type="PANTHER" id="PTHR32294:SF0">
    <property type="entry name" value="DNA POLYMERASE III SUBUNIT ALPHA"/>
    <property type="match status" value="1"/>
</dbReference>
<dbReference type="EMBL" id="CAFBQU010000039">
    <property type="protein sequence ID" value="CAB5066819.1"/>
    <property type="molecule type" value="Genomic_DNA"/>
</dbReference>
<name>A0A6J7ULL4_9ZZZZ</name>
<feature type="domain" description="Polymerase/histidinol phosphatase N-terminal" evidence="10">
    <location>
        <begin position="1"/>
        <end position="58"/>
    </location>
</feature>
<dbReference type="SMART" id="SM00481">
    <property type="entry name" value="POLIIIAc"/>
    <property type="match status" value="1"/>
</dbReference>
<comment type="subcellular location">
    <subcellularLocation>
        <location evidence="1">Cytoplasm</location>
    </subcellularLocation>
</comment>
<dbReference type="InterPro" id="IPR004365">
    <property type="entry name" value="NA-bd_OB_tRNA"/>
</dbReference>
<dbReference type="NCBIfam" id="TIGR00594">
    <property type="entry name" value="polc"/>
    <property type="match status" value="1"/>
</dbReference>
<dbReference type="AlphaFoldDB" id="A0A6J7ULL4"/>
<dbReference type="GO" id="GO:0005737">
    <property type="term" value="C:cytoplasm"/>
    <property type="evidence" value="ECO:0007669"/>
    <property type="project" value="UniProtKB-SubCell"/>
</dbReference>
<dbReference type="InterPro" id="IPR003141">
    <property type="entry name" value="Pol/His_phosphatase_N"/>
</dbReference>
<dbReference type="GO" id="GO:0006260">
    <property type="term" value="P:DNA replication"/>
    <property type="evidence" value="ECO:0007669"/>
    <property type="project" value="UniProtKB-KW"/>
</dbReference>
<evidence type="ECO:0000256" key="9">
    <source>
        <dbReference type="SAM" id="MobiDB-lite"/>
    </source>
</evidence>
<dbReference type="Gene3D" id="1.10.150.870">
    <property type="match status" value="1"/>
</dbReference>
<keyword evidence="4" id="KW-0808">Transferase</keyword>
<evidence type="ECO:0000256" key="3">
    <source>
        <dbReference type="ARBA" id="ARBA00019114"/>
    </source>
</evidence>
<evidence type="ECO:0000256" key="5">
    <source>
        <dbReference type="ARBA" id="ARBA00022695"/>
    </source>
</evidence>
<keyword evidence="5" id="KW-0548">Nucleotidyltransferase</keyword>
<dbReference type="Gene3D" id="3.20.20.140">
    <property type="entry name" value="Metal-dependent hydrolases"/>
    <property type="match status" value="1"/>
</dbReference>
<dbReference type="InterPro" id="IPR040982">
    <property type="entry name" value="DNA_pol3_finger"/>
</dbReference>
<dbReference type="InterPro" id="IPR041931">
    <property type="entry name" value="DNA_pol3_alpha_thumb_dom"/>
</dbReference>
<dbReference type="Pfam" id="PF01336">
    <property type="entry name" value="tRNA_anti-codon"/>
    <property type="match status" value="1"/>
</dbReference>
<proteinExistence type="predicted"/>
<reference evidence="12" key="1">
    <citation type="submission" date="2020-05" db="EMBL/GenBank/DDBJ databases">
        <authorList>
            <person name="Chiriac C."/>
            <person name="Salcher M."/>
            <person name="Ghai R."/>
            <person name="Kavagutti S V."/>
        </authorList>
    </citation>
    <scope>NUCLEOTIDE SEQUENCE</scope>
</reference>
<evidence type="ECO:0000256" key="6">
    <source>
        <dbReference type="ARBA" id="ARBA00022705"/>
    </source>
</evidence>
<feature type="region of interest" description="Disordered" evidence="9">
    <location>
        <begin position="57"/>
        <end position="76"/>
    </location>
</feature>